<organism evidence="1 2">
    <name type="scientific">Bacillus wiedmannii</name>
    <dbReference type="NCBI Taxonomy" id="1890302"/>
    <lineage>
        <taxon>Bacteria</taxon>
        <taxon>Bacillati</taxon>
        <taxon>Bacillota</taxon>
        <taxon>Bacilli</taxon>
        <taxon>Bacillales</taxon>
        <taxon>Bacillaceae</taxon>
        <taxon>Bacillus</taxon>
        <taxon>Bacillus cereus group</taxon>
    </lineage>
</organism>
<gene>
    <name evidence="1" type="ORF">BK730_11585</name>
</gene>
<reference evidence="1 2" key="1">
    <citation type="submission" date="2016-10" db="EMBL/GenBank/DDBJ databases">
        <title>Comparative genomics of Bacillus thuringiensis reveals a path to pathogens against multiple invertebrate hosts.</title>
        <authorList>
            <person name="Zheng J."/>
            <person name="Gao Q."/>
            <person name="Liu H."/>
            <person name="Peng D."/>
            <person name="Ruan L."/>
            <person name="Sun M."/>
        </authorList>
    </citation>
    <scope>NUCLEOTIDE SEQUENCE [LARGE SCALE GENOMIC DNA]</scope>
    <source>
        <strain evidence="1">BGSC 4BK1</strain>
    </source>
</reference>
<proteinExistence type="predicted"/>
<evidence type="ECO:0000313" key="1">
    <source>
        <dbReference type="EMBL" id="OTX91091.1"/>
    </source>
</evidence>
<comment type="caution">
    <text evidence="1">The sequence shown here is derived from an EMBL/GenBank/DDBJ whole genome shotgun (WGS) entry which is preliminary data.</text>
</comment>
<name>A0A242ZDR2_9BACI</name>
<sequence>MKEIHNIFKRYWNVMLQQKENGTYYVYYFGRTLWLKEKVLKRESIFITHSAIIEMEQEKFMNDLTHIGR</sequence>
<dbReference type="AlphaFoldDB" id="A0A242ZDR2"/>
<dbReference type="EMBL" id="NFDE01000042">
    <property type="protein sequence ID" value="OTX91091.1"/>
    <property type="molecule type" value="Genomic_DNA"/>
</dbReference>
<dbReference type="RefSeq" id="WP_088092618.1">
    <property type="nucleotide sequence ID" value="NZ_JARMNH010000057.1"/>
</dbReference>
<evidence type="ECO:0000313" key="2">
    <source>
        <dbReference type="Proteomes" id="UP000194945"/>
    </source>
</evidence>
<dbReference type="Proteomes" id="UP000194945">
    <property type="component" value="Unassembled WGS sequence"/>
</dbReference>
<accession>A0A242ZDR2</accession>
<protein>
    <submittedName>
        <fullName evidence="1">Uncharacterized protein</fullName>
    </submittedName>
</protein>